<dbReference type="InterPro" id="IPR011761">
    <property type="entry name" value="ATP-grasp"/>
</dbReference>
<dbReference type="Pfam" id="PF08443">
    <property type="entry name" value="RimK"/>
    <property type="match status" value="1"/>
</dbReference>
<dbReference type="NCBIfam" id="TIGR00768">
    <property type="entry name" value="rimK_fam"/>
    <property type="match status" value="1"/>
</dbReference>
<keyword evidence="2 4" id="KW-0547">Nucleotide-binding</keyword>
<evidence type="ECO:0000313" key="6">
    <source>
        <dbReference type="EMBL" id="QDS97711.1"/>
    </source>
</evidence>
<dbReference type="OrthoDB" id="9786585at2"/>
<keyword evidence="3 4" id="KW-0067">ATP-binding</keyword>
<proteinExistence type="predicted"/>
<dbReference type="InterPro" id="IPR013815">
    <property type="entry name" value="ATP_grasp_subdomain_1"/>
</dbReference>
<dbReference type="RefSeq" id="WP_145058300.1">
    <property type="nucleotide sequence ID" value="NZ_CP036263.1"/>
</dbReference>
<dbReference type="PROSITE" id="PS50975">
    <property type="entry name" value="ATP_GRASP"/>
    <property type="match status" value="1"/>
</dbReference>
<dbReference type="SUPFAM" id="SSF56059">
    <property type="entry name" value="Glutathione synthetase ATP-binding domain-like"/>
    <property type="match status" value="1"/>
</dbReference>
<name>A0A517MS54_9BACT</name>
<dbReference type="Proteomes" id="UP000319852">
    <property type="component" value="Chromosome"/>
</dbReference>
<gene>
    <name evidence="6" type="primary">lysX</name>
    <name evidence="6" type="ORF">HG15A2_09760</name>
</gene>
<evidence type="ECO:0000256" key="1">
    <source>
        <dbReference type="ARBA" id="ARBA00022723"/>
    </source>
</evidence>
<dbReference type="Gene3D" id="3.40.50.20">
    <property type="match status" value="1"/>
</dbReference>
<sequence length="290" mass="31396">MKIAVLGSATSWYVGDLRRAAGERHRVTPVTYSQLASKVTSETLTVESGEIALNEFDALLVRSMPPGSLEQVVFRMDALARLEAAGVAVINSAKACETAIDKYLTTARLQAAGLKVPDTFVCQTAEQGLEAFERLGGEVVVKPLFGGEGRGITKVDDPAIALRVMKTLEQLGSVLYLQKFIPHRGHDLRLLVIGERIFGMRRSNPDDWRTNVALGAQGEPLEVTPELAEVALQAVKSVGADIAGVDLLPGRDGQLYVLEVNAVPGWRALNRVTGVDVARHVLDFVERRVC</sequence>
<dbReference type="GO" id="GO:0009432">
    <property type="term" value="P:SOS response"/>
    <property type="evidence" value="ECO:0007669"/>
    <property type="project" value="TreeGrafter"/>
</dbReference>
<dbReference type="EC" id="6.3.2.-" evidence="6"/>
<dbReference type="AlphaFoldDB" id="A0A517MS54"/>
<dbReference type="KEGG" id="amob:HG15A2_09760"/>
<dbReference type="PANTHER" id="PTHR21621">
    <property type="entry name" value="RIBOSOMAL PROTEIN S6 MODIFICATION PROTEIN"/>
    <property type="match status" value="1"/>
</dbReference>
<dbReference type="EMBL" id="CP036263">
    <property type="protein sequence ID" value="QDS97711.1"/>
    <property type="molecule type" value="Genomic_DNA"/>
</dbReference>
<dbReference type="GO" id="GO:0018169">
    <property type="term" value="F:ribosomal S6-glutamic acid ligase activity"/>
    <property type="evidence" value="ECO:0007669"/>
    <property type="project" value="TreeGrafter"/>
</dbReference>
<keyword evidence="7" id="KW-1185">Reference proteome</keyword>
<dbReference type="GO" id="GO:0005737">
    <property type="term" value="C:cytoplasm"/>
    <property type="evidence" value="ECO:0007669"/>
    <property type="project" value="TreeGrafter"/>
</dbReference>
<reference evidence="6 7" key="1">
    <citation type="submission" date="2019-02" db="EMBL/GenBank/DDBJ databases">
        <title>Deep-cultivation of Planctomycetes and their phenomic and genomic characterization uncovers novel biology.</title>
        <authorList>
            <person name="Wiegand S."/>
            <person name="Jogler M."/>
            <person name="Boedeker C."/>
            <person name="Pinto D."/>
            <person name="Vollmers J."/>
            <person name="Rivas-Marin E."/>
            <person name="Kohn T."/>
            <person name="Peeters S.H."/>
            <person name="Heuer A."/>
            <person name="Rast P."/>
            <person name="Oberbeckmann S."/>
            <person name="Bunk B."/>
            <person name="Jeske O."/>
            <person name="Meyerdierks A."/>
            <person name="Storesund J.E."/>
            <person name="Kallscheuer N."/>
            <person name="Luecker S."/>
            <person name="Lage O.M."/>
            <person name="Pohl T."/>
            <person name="Merkel B.J."/>
            <person name="Hornburger P."/>
            <person name="Mueller R.-W."/>
            <person name="Bruemmer F."/>
            <person name="Labrenz M."/>
            <person name="Spormann A.M."/>
            <person name="Op den Camp H."/>
            <person name="Overmann J."/>
            <person name="Amann R."/>
            <person name="Jetten M.S.M."/>
            <person name="Mascher T."/>
            <person name="Medema M.H."/>
            <person name="Devos D.P."/>
            <person name="Kaster A.-K."/>
            <person name="Ovreas L."/>
            <person name="Rohde M."/>
            <person name="Galperin M.Y."/>
            <person name="Jogler C."/>
        </authorList>
    </citation>
    <scope>NUCLEOTIDE SEQUENCE [LARGE SCALE GENOMIC DNA]</scope>
    <source>
        <strain evidence="6 7">HG15A2</strain>
    </source>
</reference>
<dbReference type="InterPro" id="IPR004666">
    <property type="entry name" value="Rp_bS6_RimK/Lys_biosynth_LsyX"/>
</dbReference>
<dbReference type="PANTHER" id="PTHR21621:SF0">
    <property type="entry name" value="BETA-CITRYLGLUTAMATE SYNTHASE B-RELATED"/>
    <property type="match status" value="1"/>
</dbReference>
<keyword evidence="1" id="KW-0479">Metal-binding</keyword>
<organism evidence="6 7">
    <name type="scientific">Adhaeretor mobilis</name>
    <dbReference type="NCBI Taxonomy" id="1930276"/>
    <lineage>
        <taxon>Bacteria</taxon>
        <taxon>Pseudomonadati</taxon>
        <taxon>Planctomycetota</taxon>
        <taxon>Planctomycetia</taxon>
        <taxon>Pirellulales</taxon>
        <taxon>Lacipirellulaceae</taxon>
        <taxon>Adhaeretor</taxon>
    </lineage>
</organism>
<keyword evidence="6" id="KW-0436">Ligase</keyword>
<evidence type="ECO:0000256" key="4">
    <source>
        <dbReference type="PROSITE-ProRule" id="PRU00409"/>
    </source>
</evidence>
<evidence type="ECO:0000256" key="2">
    <source>
        <dbReference type="ARBA" id="ARBA00022741"/>
    </source>
</evidence>
<evidence type="ECO:0000313" key="7">
    <source>
        <dbReference type="Proteomes" id="UP000319852"/>
    </source>
</evidence>
<feature type="domain" description="ATP-grasp" evidence="5">
    <location>
        <begin position="106"/>
        <end position="286"/>
    </location>
</feature>
<dbReference type="GO" id="GO:0005524">
    <property type="term" value="F:ATP binding"/>
    <property type="evidence" value="ECO:0007669"/>
    <property type="project" value="UniProtKB-UniRule"/>
</dbReference>
<dbReference type="GO" id="GO:0046872">
    <property type="term" value="F:metal ion binding"/>
    <property type="evidence" value="ECO:0007669"/>
    <property type="project" value="UniProtKB-KW"/>
</dbReference>
<evidence type="ECO:0000259" key="5">
    <source>
        <dbReference type="PROSITE" id="PS50975"/>
    </source>
</evidence>
<evidence type="ECO:0000256" key="3">
    <source>
        <dbReference type="ARBA" id="ARBA00022840"/>
    </source>
</evidence>
<dbReference type="Gene3D" id="3.30.470.20">
    <property type="entry name" value="ATP-grasp fold, B domain"/>
    <property type="match status" value="1"/>
</dbReference>
<protein>
    <submittedName>
        <fullName evidence="6">Alpha-aminoadipate--LysW ligase LysX</fullName>
        <ecNumber evidence="6">6.3.2.-</ecNumber>
    </submittedName>
</protein>
<accession>A0A517MS54</accession>
<dbReference type="InterPro" id="IPR013651">
    <property type="entry name" value="ATP-grasp_RimK-type"/>
</dbReference>
<dbReference type="Gene3D" id="3.30.1490.20">
    <property type="entry name" value="ATP-grasp fold, A domain"/>
    <property type="match status" value="1"/>
</dbReference>